<evidence type="ECO:0000259" key="1">
    <source>
        <dbReference type="Pfam" id="PF07905"/>
    </source>
</evidence>
<reference evidence="3 4" key="1">
    <citation type="submission" date="2020-11" db="EMBL/GenBank/DDBJ databases">
        <title>Draft genome sequencing of a Lachnospiraceae strain isolated from anoxic soil subjected to BSD treatment.</title>
        <authorList>
            <person name="Uek A."/>
            <person name="Tonouchi A."/>
        </authorList>
    </citation>
    <scope>NUCLEOTIDE SEQUENCE [LARGE SCALE GENOMIC DNA]</scope>
    <source>
        <strain evidence="3 4">TB5</strain>
    </source>
</reference>
<dbReference type="AlphaFoldDB" id="A0A7R7IDW0"/>
<evidence type="ECO:0000313" key="3">
    <source>
        <dbReference type="EMBL" id="BCN31371.1"/>
    </source>
</evidence>
<dbReference type="PANTHER" id="PTHR33744">
    <property type="entry name" value="CARBOHYDRATE DIACID REGULATOR"/>
    <property type="match status" value="1"/>
</dbReference>
<protein>
    <recommendedName>
        <fullName evidence="5">PucR family transcriptional regulator</fullName>
    </recommendedName>
</protein>
<feature type="domain" description="PucR C-terminal helix-turn-helix" evidence="2">
    <location>
        <begin position="324"/>
        <end position="378"/>
    </location>
</feature>
<dbReference type="Pfam" id="PF13556">
    <property type="entry name" value="HTH_30"/>
    <property type="match status" value="1"/>
</dbReference>
<keyword evidence="4" id="KW-1185">Reference proteome</keyword>
<gene>
    <name evidence="3" type="ORF">bsdtb5_26660</name>
</gene>
<organism evidence="3 4">
    <name type="scientific">Anaeromicropila herbilytica</name>
    <dbReference type="NCBI Taxonomy" id="2785025"/>
    <lineage>
        <taxon>Bacteria</taxon>
        <taxon>Bacillati</taxon>
        <taxon>Bacillota</taxon>
        <taxon>Clostridia</taxon>
        <taxon>Lachnospirales</taxon>
        <taxon>Lachnospiraceae</taxon>
        <taxon>Anaeromicropila</taxon>
    </lineage>
</organism>
<dbReference type="InterPro" id="IPR051448">
    <property type="entry name" value="CdaR-like_regulators"/>
</dbReference>
<dbReference type="Proteomes" id="UP000595897">
    <property type="component" value="Chromosome"/>
</dbReference>
<dbReference type="InterPro" id="IPR042070">
    <property type="entry name" value="PucR_C-HTH_sf"/>
</dbReference>
<dbReference type="InterPro" id="IPR012914">
    <property type="entry name" value="PucR_dom"/>
</dbReference>
<proteinExistence type="predicted"/>
<feature type="domain" description="Purine catabolism PurC-like" evidence="1">
    <location>
        <begin position="6"/>
        <end position="113"/>
    </location>
</feature>
<dbReference type="Pfam" id="PF07905">
    <property type="entry name" value="PucR"/>
    <property type="match status" value="1"/>
</dbReference>
<dbReference type="KEGG" id="ahb:bsdtb5_26660"/>
<name>A0A7R7IDW0_9FIRM</name>
<dbReference type="RefSeq" id="WP_271712496.1">
    <property type="nucleotide sequence ID" value="NZ_AP024169.1"/>
</dbReference>
<evidence type="ECO:0000259" key="2">
    <source>
        <dbReference type="Pfam" id="PF13556"/>
    </source>
</evidence>
<evidence type="ECO:0000313" key="4">
    <source>
        <dbReference type="Proteomes" id="UP000595897"/>
    </source>
</evidence>
<accession>A0A7R7IDW0</accession>
<dbReference type="EMBL" id="AP024169">
    <property type="protein sequence ID" value="BCN31371.1"/>
    <property type="molecule type" value="Genomic_DNA"/>
</dbReference>
<dbReference type="Gene3D" id="1.10.10.2840">
    <property type="entry name" value="PucR C-terminal helix-turn-helix domain"/>
    <property type="match status" value="1"/>
</dbReference>
<dbReference type="InterPro" id="IPR025736">
    <property type="entry name" value="PucR_C-HTH_dom"/>
</dbReference>
<dbReference type="PANTHER" id="PTHR33744:SF1">
    <property type="entry name" value="DNA-BINDING TRANSCRIPTIONAL ACTIVATOR ADER"/>
    <property type="match status" value="1"/>
</dbReference>
<evidence type="ECO:0008006" key="5">
    <source>
        <dbReference type="Google" id="ProtNLM"/>
    </source>
</evidence>
<sequence length="394" mass="46123">MLQVNEIINLSLFREFQLISGEQGITNQLNNIVILEYEPINNGYDVFQEGDFVLTSLFFAKDHPELILVAFKELLKRKISGIAIKTVFFQDIPEEVKTFSKLNHIPIFVFRNAYMEDLILSANELLKTKLQFLVFEEKITNLIHTYPSSFEVSKTLKEINPEIHPNIITSYITPTTEAGANTIYSYFHRMIFKKYKPLNQYAYSFIKYKSGLLLLYSYDSTYETMESSQNIITKLLKSIDINPEYYHIGICDEVMDHDHFDISIKQAIYANRICILEETNLLLYSKIGIYKLLSPLVEDHTVCHNYLNSIELLKDYDMKYTSNLLETMIIYIKHNGDIAKTATEIFQHPNTARYRLKKAVSILGFDKNNFYEQMYITIKLYQLYELTTNDLFGR</sequence>